<evidence type="ECO:0000313" key="18">
    <source>
        <dbReference type="Ensembl" id="ENSTGUP00000033915.1"/>
    </source>
</evidence>
<keyword evidence="8" id="KW-0677">Repeat</keyword>
<dbReference type="PROSITE" id="PS50005">
    <property type="entry name" value="TPR"/>
    <property type="match status" value="1"/>
</dbReference>
<evidence type="ECO:0000256" key="16">
    <source>
        <dbReference type="SAM" id="MobiDB-lite"/>
    </source>
</evidence>
<dbReference type="InterPro" id="IPR050754">
    <property type="entry name" value="FKBP4/5/8-like"/>
</dbReference>
<evidence type="ECO:0000256" key="15">
    <source>
        <dbReference type="PROSITE-ProRule" id="PRU00339"/>
    </source>
</evidence>
<evidence type="ECO:0000256" key="9">
    <source>
        <dbReference type="ARBA" id="ARBA00022803"/>
    </source>
</evidence>
<dbReference type="EC" id="5.2.1.8" evidence="14"/>
<dbReference type="FunFam" id="1.25.40.10:FF:000113">
    <property type="entry name" value="Peptidylprolyl isomerase"/>
    <property type="match status" value="1"/>
</dbReference>
<evidence type="ECO:0000256" key="7">
    <source>
        <dbReference type="ARBA" id="ARBA00022701"/>
    </source>
</evidence>
<keyword evidence="5" id="KW-0488">Methylation</keyword>
<evidence type="ECO:0000256" key="4">
    <source>
        <dbReference type="ARBA" id="ARBA00004514"/>
    </source>
</evidence>
<dbReference type="GO" id="GO:0012505">
    <property type="term" value="C:endomembrane system"/>
    <property type="evidence" value="ECO:0007669"/>
    <property type="project" value="TreeGrafter"/>
</dbReference>
<evidence type="ECO:0000256" key="5">
    <source>
        <dbReference type="ARBA" id="ARBA00022481"/>
    </source>
</evidence>
<dbReference type="PROSITE" id="PS50293">
    <property type="entry name" value="TPR_REGION"/>
    <property type="match status" value="1"/>
</dbReference>
<organism evidence="18 19">
    <name type="scientific">Taeniopygia guttata</name>
    <name type="common">Zebra finch</name>
    <name type="synonym">Poephila guttata</name>
    <dbReference type="NCBI Taxonomy" id="59729"/>
    <lineage>
        <taxon>Eukaryota</taxon>
        <taxon>Metazoa</taxon>
        <taxon>Chordata</taxon>
        <taxon>Craniata</taxon>
        <taxon>Vertebrata</taxon>
        <taxon>Euteleostomi</taxon>
        <taxon>Archelosauria</taxon>
        <taxon>Archosauria</taxon>
        <taxon>Dinosauria</taxon>
        <taxon>Saurischia</taxon>
        <taxon>Theropoda</taxon>
        <taxon>Coelurosauria</taxon>
        <taxon>Aves</taxon>
        <taxon>Neognathae</taxon>
        <taxon>Neoaves</taxon>
        <taxon>Telluraves</taxon>
        <taxon>Australaves</taxon>
        <taxon>Passeriformes</taxon>
        <taxon>Passeroidea</taxon>
        <taxon>Estrildidae</taxon>
        <taxon>Estrildinae</taxon>
        <taxon>Taeniopygia</taxon>
    </lineage>
</organism>
<keyword evidence="11" id="KW-0496">Mitochondrion</keyword>
<feature type="compositionally biased region" description="Acidic residues" evidence="16">
    <location>
        <begin position="31"/>
        <end position="51"/>
    </location>
</feature>
<dbReference type="InterPro" id="IPR001179">
    <property type="entry name" value="PPIase_FKBP_dom"/>
</dbReference>
<evidence type="ECO:0000256" key="2">
    <source>
        <dbReference type="ARBA" id="ARBA00004173"/>
    </source>
</evidence>
<feature type="region of interest" description="Disordered" evidence="16">
    <location>
        <begin position="1"/>
        <end position="87"/>
    </location>
</feature>
<keyword evidence="13" id="KW-0539">Nucleus</keyword>
<dbReference type="InParanoid" id="A0A674HGX6"/>
<keyword evidence="9 15" id="KW-0802">TPR repeat</keyword>
<dbReference type="GO" id="GO:0016020">
    <property type="term" value="C:membrane"/>
    <property type="evidence" value="ECO:0007669"/>
    <property type="project" value="TreeGrafter"/>
</dbReference>
<dbReference type="InterPro" id="IPR019734">
    <property type="entry name" value="TPR_rpt"/>
</dbReference>
<dbReference type="AlphaFoldDB" id="A0A674HGX6"/>
<evidence type="ECO:0000256" key="11">
    <source>
        <dbReference type="ARBA" id="ARBA00023128"/>
    </source>
</evidence>
<dbReference type="InterPro" id="IPR011990">
    <property type="entry name" value="TPR-like_helical_dom_sf"/>
</dbReference>
<keyword evidence="6" id="KW-0597">Phosphoprotein</keyword>
<evidence type="ECO:0000256" key="12">
    <source>
        <dbReference type="ARBA" id="ARBA00023212"/>
    </source>
</evidence>
<feature type="repeat" description="TPR" evidence="15">
    <location>
        <begin position="300"/>
        <end position="333"/>
    </location>
</feature>
<dbReference type="InterPro" id="IPR013105">
    <property type="entry name" value="TPR_2"/>
</dbReference>
<evidence type="ECO:0000256" key="1">
    <source>
        <dbReference type="ARBA" id="ARBA00004123"/>
    </source>
</evidence>
<dbReference type="Pfam" id="PF00254">
    <property type="entry name" value="FKBP_C"/>
    <property type="match status" value="1"/>
</dbReference>
<dbReference type="GeneTree" id="ENSGT00940000156705"/>
<dbReference type="SMART" id="SM00028">
    <property type="entry name" value="TPR"/>
    <property type="match status" value="3"/>
</dbReference>
<feature type="region of interest" description="Disordered" evidence="16">
    <location>
        <begin position="635"/>
        <end position="728"/>
    </location>
</feature>
<dbReference type="GO" id="GO:0005829">
    <property type="term" value="C:cytosol"/>
    <property type="evidence" value="ECO:0007669"/>
    <property type="project" value="UniProtKB-SubCell"/>
</dbReference>
<feature type="compositionally biased region" description="Basic and acidic residues" evidence="16">
    <location>
        <begin position="692"/>
        <end position="704"/>
    </location>
</feature>
<evidence type="ECO:0000256" key="6">
    <source>
        <dbReference type="ARBA" id="ARBA00022553"/>
    </source>
</evidence>
<dbReference type="Ensembl" id="ENSTGUT00000043598.1">
    <property type="protein sequence ID" value="ENSTGUP00000033915.1"/>
    <property type="gene ID" value="ENSTGUG00000001043.2"/>
</dbReference>
<dbReference type="Gene3D" id="1.25.40.10">
    <property type="entry name" value="Tetratricopeptide repeat domain"/>
    <property type="match status" value="1"/>
</dbReference>
<comment type="catalytic activity">
    <reaction evidence="14">
        <text>[protein]-peptidylproline (omega=180) = [protein]-peptidylproline (omega=0)</text>
        <dbReference type="Rhea" id="RHEA:16237"/>
        <dbReference type="Rhea" id="RHEA-COMP:10747"/>
        <dbReference type="Rhea" id="RHEA-COMP:10748"/>
        <dbReference type="ChEBI" id="CHEBI:83833"/>
        <dbReference type="ChEBI" id="CHEBI:83834"/>
        <dbReference type="EC" id="5.2.1.8"/>
    </reaction>
</comment>
<keyword evidence="14" id="KW-0413">Isomerase</keyword>
<dbReference type="PANTHER" id="PTHR46512:SF3">
    <property type="entry name" value="PEPTIDYL-PROLYL CIS-TRANS ISOMERASE FKBP8"/>
    <property type="match status" value="1"/>
</dbReference>
<name>A0A674HGX6_TAEGU</name>
<feature type="compositionally biased region" description="Polar residues" evidence="16">
    <location>
        <begin position="563"/>
        <end position="573"/>
    </location>
</feature>
<reference evidence="18" key="3">
    <citation type="submission" date="2025-09" db="UniProtKB">
        <authorList>
            <consortium name="Ensembl"/>
        </authorList>
    </citation>
    <scope>IDENTIFICATION</scope>
</reference>
<keyword evidence="10" id="KW-0007">Acetylation</keyword>
<evidence type="ECO:0000259" key="17">
    <source>
        <dbReference type="PROSITE" id="PS50059"/>
    </source>
</evidence>
<dbReference type="InterPro" id="IPR046357">
    <property type="entry name" value="PPIase_dom_sf"/>
</dbReference>
<comment type="subcellular location">
    <subcellularLocation>
        <location evidence="3">Cytoplasm</location>
        <location evidence="3">Cytoskeleton</location>
    </subcellularLocation>
    <subcellularLocation>
        <location evidence="4">Cytoplasm</location>
        <location evidence="4">Cytosol</location>
    </subcellularLocation>
    <subcellularLocation>
        <location evidence="2">Mitochondrion</location>
    </subcellularLocation>
    <subcellularLocation>
        <location evidence="1">Nucleus</location>
    </subcellularLocation>
</comment>
<evidence type="ECO:0000256" key="13">
    <source>
        <dbReference type="ARBA" id="ARBA00023242"/>
    </source>
</evidence>
<dbReference type="PANTHER" id="PTHR46512">
    <property type="entry name" value="PEPTIDYLPROLYL ISOMERASE"/>
    <property type="match status" value="1"/>
</dbReference>
<dbReference type="PROSITE" id="PS50059">
    <property type="entry name" value="FKBP_PPIASE"/>
    <property type="match status" value="1"/>
</dbReference>
<feature type="domain" description="PPIase FKBP-type" evidence="17">
    <location>
        <begin position="114"/>
        <end position="198"/>
    </location>
</feature>
<accession>A0A674HGX6</accession>
<dbReference type="Gene3D" id="3.10.50.40">
    <property type="match status" value="1"/>
</dbReference>
<dbReference type="GO" id="GO:0005874">
    <property type="term" value="C:microtubule"/>
    <property type="evidence" value="ECO:0007669"/>
    <property type="project" value="UniProtKB-KW"/>
</dbReference>
<keyword evidence="12" id="KW-0963">Cytoplasm</keyword>
<dbReference type="GO" id="GO:0043066">
    <property type="term" value="P:negative regulation of apoptotic process"/>
    <property type="evidence" value="ECO:0007669"/>
    <property type="project" value="TreeGrafter"/>
</dbReference>
<dbReference type="SUPFAM" id="SSF48452">
    <property type="entry name" value="TPR-like"/>
    <property type="match status" value="1"/>
</dbReference>
<dbReference type="GO" id="GO:0003755">
    <property type="term" value="F:peptidyl-prolyl cis-trans isomerase activity"/>
    <property type="evidence" value="ECO:0007669"/>
    <property type="project" value="UniProtKB-KW"/>
</dbReference>
<reference evidence="18 19" key="1">
    <citation type="journal article" date="2010" name="Nature">
        <title>The genome of a songbird.</title>
        <authorList>
            <person name="Warren W.C."/>
            <person name="Clayton D.F."/>
            <person name="Ellegren H."/>
            <person name="Arnold A.P."/>
            <person name="Hillier L.W."/>
            <person name="Kunstner A."/>
            <person name="Searle S."/>
            <person name="White S."/>
            <person name="Vilella A.J."/>
            <person name="Fairley S."/>
            <person name="Heger A."/>
            <person name="Kong L."/>
            <person name="Ponting C.P."/>
            <person name="Jarvis E.D."/>
            <person name="Mello C.V."/>
            <person name="Minx P."/>
            <person name="Lovell P."/>
            <person name="Velho T.A."/>
            <person name="Ferris M."/>
            <person name="Balakrishnan C.N."/>
            <person name="Sinha S."/>
            <person name="Blatti C."/>
            <person name="London S.E."/>
            <person name="Li Y."/>
            <person name="Lin Y.C."/>
            <person name="George J."/>
            <person name="Sweedler J."/>
            <person name="Southey B."/>
            <person name="Gunaratne P."/>
            <person name="Watson M."/>
            <person name="Nam K."/>
            <person name="Backstrom N."/>
            <person name="Smeds L."/>
            <person name="Nabholz B."/>
            <person name="Itoh Y."/>
            <person name="Whitney O."/>
            <person name="Pfenning A.R."/>
            <person name="Howard J."/>
            <person name="Volker M."/>
            <person name="Skinner B.M."/>
            <person name="Griffin D.K."/>
            <person name="Ye L."/>
            <person name="McLaren W.M."/>
            <person name="Flicek P."/>
            <person name="Quesada V."/>
            <person name="Velasco G."/>
            <person name="Lopez-Otin C."/>
            <person name="Puente X.S."/>
            <person name="Olender T."/>
            <person name="Lancet D."/>
            <person name="Smit A.F."/>
            <person name="Hubley R."/>
            <person name="Konkel M.K."/>
            <person name="Walker J.A."/>
            <person name="Batzer M.A."/>
            <person name="Gu W."/>
            <person name="Pollock D.D."/>
            <person name="Chen L."/>
            <person name="Cheng Z."/>
            <person name="Eichler E.E."/>
            <person name="Stapley J."/>
            <person name="Slate J."/>
            <person name="Ekblom R."/>
            <person name="Birkhead T."/>
            <person name="Burke T."/>
            <person name="Burt D."/>
            <person name="Scharff C."/>
            <person name="Adam I."/>
            <person name="Richard H."/>
            <person name="Sultan M."/>
            <person name="Soldatov A."/>
            <person name="Lehrach H."/>
            <person name="Edwards S.V."/>
            <person name="Yang S.P."/>
            <person name="Li X."/>
            <person name="Graves T."/>
            <person name="Fulton L."/>
            <person name="Nelson J."/>
            <person name="Chinwalla A."/>
            <person name="Hou S."/>
            <person name="Mardis E.R."/>
            <person name="Wilson R.K."/>
        </authorList>
    </citation>
    <scope>NUCLEOTIDE SEQUENCE [LARGE SCALE GENOMIC DNA]</scope>
</reference>
<reference evidence="18" key="2">
    <citation type="submission" date="2025-08" db="UniProtKB">
        <authorList>
            <consortium name="Ensembl"/>
        </authorList>
    </citation>
    <scope>IDENTIFICATION</scope>
</reference>
<dbReference type="GO" id="GO:0005740">
    <property type="term" value="C:mitochondrial envelope"/>
    <property type="evidence" value="ECO:0007669"/>
    <property type="project" value="TreeGrafter"/>
</dbReference>
<gene>
    <name evidence="18" type="primary">FKBP8</name>
</gene>
<evidence type="ECO:0000256" key="3">
    <source>
        <dbReference type="ARBA" id="ARBA00004245"/>
    </source>
</evidence>
<proteinExistence type="predicted"/>
<feature type="region of interest" description="Disordered" evidence="16">
    <location>
        <begin position="557"/>
        <end position="578"/>
    </location>
</feature>
<dbReference type="GO" id="GO:0044183">
    <property type="term" value="F:protein folding chaperone"/>
    <property type="evidence" value="ECO:0007669"/>
    <property type="project" value="TreeGrafter"/>
</dbReference>
<dbReference type="GO" id="GO:0005634">
    <property type="term" value="C:nucleus"/>
    <property type="evidence" value="ECO:0007669"/>
    <property type="project" value="UniProtKB-SubCell"/>
</dbReference>
<dbReference type="Pfam" id="PF07719">
    <property type="entry name" value="TPR_2"/>
    <property type="match status" value="1"/>
</dbReference>
<dbReference type="SUPFAM" id="SSF54534">
    <property type="entry name" value="FKBP-like"/>
    <property type="match status" value="1"/>
</dbReference>
<evidence type="ECO:0000313" key="19">
    <source>
        <dbReference type="Proteomes" id="UP000007754"/>
    </source>
</evidence>
<sequence>MASSGEEARSGSPERAGTGTEPAADAAQLDTAEDFEVLEDEEEEEEEDDLSELPPLEAVGRPAAPAREDAQPPERGAGGAAGDPEQWLDVLGNGLLKKKTLVPGQGVDSRPQKGQDVTIRLKATLEDGTVVEEDPALTFTLGDCDVLQALDLCVQLLEMGETALIVSEAKYCYGAQGRSPDIPPNASLTLEVELLAARDAPDLELLSGKEKIQLANRKRERGNFFYQQADYVLAINSYDIALRIAGSSSKVDFSPDEEAELLDVKVKCLNNLAASQLKLDHFKAALKSCNLVLEHQPGNIKALFRKGKVLAQQGEYREAIPILKAALKLEPSNKTIHAELSKLVKKHADQRNVETEMYRKMLGNPSTASTPRKCKDKLPWVRLWGVGVPGVCQCPPVPQEGRSPAAEQDALGLSGQRSRWEQGAVLREPCPENIPDNSPCCWPCPPGRGRASCGLWTLLPAACREALSAGGTRRPQRCLFGMSCPAGRAGGVAHVPCHGTAPDVPVLCPAVHPLEVALWRDGHRAGRRGLVRGHRGQELRVAPGGPLAQLLPLRAQGLPRGSATPSRSRSTDAFSAGGAGSLCRRSPHPSWHGWVQLWAGTPGQPPCHPSPEGGTGRSWPCPCRVLVVVLLPGQGGHGEEAQGEGSRGKRCGCAQGQTQRHSLIPGGLPGTQPSWRHPLPSSAHPPSVQCPKEAKETRGGRDGEGSAGDPLSWLSSRGSKPVGGPSLPCRCPASALLMGGL</sequence>
<protein>
    <recommendedName>
        <fullName evidence="14">peptidylprolyl isomerase</fullName>
        <ecNumber evidence="14">5.2.1.8</ecNumber>
    </recommendedName>
</protein>
<keyword evidence="12" id="KW-0206">Cytoskeleton</keyword>
<keyword evidence="19" id="KW-1185">Reference proteome</keyword>
<keyword evidence="14" id="KW-0697">Rotamase</keyword>
<evidence type="ECO:0000256" key="14">
    <source>
        <dbReference type="PROSITE-ProRule" id="PRU00277"/>
    </source>
</evidence>
<evidence type="ECO:0000256" key="8">
    <source>
        <dbReference type="ARBA" id="ARBA00022737"/>
    </source>
</evidence>
<keyword evidence="7" id="KW-0493">Microtubule</keyword>
<dbReference type="Proteomes" id="UP000007754">
    <property type="component" value="Chromosome 28"/>
</dbReference>
<evidence type="ECO:0000256" key="10">
    <source>
        <dbReference type="ARBA" id="ARBA00022990"/>
    </source>
</evidence>